<gene>
    <name evidence="6" type="ORF">SAMN05421850_102164</name>
</gene>
<evidence type="ECO:0000256" key="1">
    <source>
        <dbReference type="ARBA" id="ARBA00005189"/>
    </source>
</evidence>
<keyword evidence="3 6" id="KW-0012">Acyltransferase</keyword>
<dbReference type="Proteomes" id="UP000199340">
    <property type="component" value="Unassembled WGS sequence"/>
</dbReference>
<feature type="domain" description="Phospholipid/glycerol acyltransferase" evidence="5">
    <location>
        <begin position="71"/>
        <end position="185"/>
    </location>
</feature>
<keyword evidence="7" id="KW-1185">Reference proteome</keyword>
<dbReference type="SUPFAM" id="SSF69593">
    <property type="entry name" value="Glycerol-3-phosphate (1)-acyltransferase"/>
    <property type="match status" value="1"/>
</dbReference>
<organism evidence="6 7">
    <name type="scientific">Lutimaribacter saemankumensis</name>
    <dbReference type="NCBI Taxonomy" id="490829"/>
    <lineage>
        <taxon>Bacteria</taxon>
        <taxon>Pseudomonadati</taxon>
        <taxon>Pseudomonadota</taxon>
        <taxon>Alphaproteobacteria</taxon>
        <taxon>Rhodobacterales</taxon>
        <taxon>Roseobacteraceae</taxon>
        <taxon>Lutimaribacter</taxon>
    </lineage>
</organism>
<dbReference type="GO" id="GO:0006654">
    <property type="term" value="P:phosphatidic acid biosynthetic process"/>
    <property type="evidence" value="ECO:0007669"/>
    <property type="project" value="TreeGrafter"/>
</dbReference>
<sequence length="242" mass="26916">MSWQWIKSLVYVVQVYIAMGVLGIVFLPWAALSPRGARAACQTYAGYALWSARWMLGLRHEVRGDVPTDEVLIAAKHQSFLDILIIFYYAPVAKFIMKRELLWTPVIGLYAWRLGCVPVDRGKRGAAIAKMIEDVEKGRAQPGQLIIYSQGTRVKPGVRAPYKVGTAVLYEQLGQPCVPAATNAGVLWPRKGILRKPGLAVVEFLPRIEPGMARGAFMAHLEREVEAHSDKLMREAGFEPGE</sequence>
<evidence type="ECO:0000259" key="5">
    <source>
        <dbReference type="SMART" id="SM00563"/>
    </source>
</evidence>
<keyword evidence="2 6" id="KW-0808">Transferase</keyword>
<evidence type="ECO:0000256" key="4">
    <source>
        <dbReference type="SAM" id="Phobius"/>
    </source>
</evidence>
<dbReference type="EMBL" id="FNEB01000002">
    <property type="protein sequence ID" value="SDI31262.1"/>
    <property type="molecule type" value="Genomic_DNA"/>
</dbReference>
<dbReference type="CDD" id="cd07989">
    <property type="entry name" value="LPLAT_AGPAT-like"/>
    <property type="match status" value="1"/>
</dbReference>
<dbReference type="AlphaFoldDB" id="A0A1G8JJE7"/>
<comment type="pathway">
    <text evidence="1">Lipid metabolism.</text>
</comment>
<dbReference type="STRING" id="490829.SAMN05421850_102164"/>
<dbReference type="PANTHER" id="PTHR10434:SF40">
    <property type="entry name" value="1-ACYL-SN-GLYCEROL-3-PHOSPHATE ACYLTRANSFERASE"/>
    <property type="match status" value="1"/>
</dbReference>
<keyword evidence="4" id="KW-0812">Transmembrane</keyword>
<dbReference type="Pfam" id="PF01553">
    <property type="entry name" value="Acyltransferase"/>
    <property type="match status" value="1"/>
</dbReference>
<evidence type="ECO:0000256" key="3">
    <source>
        <dbReference type="ARBA" id="ARBA00023315"/>
    </source>
</evidence>
<proteinExistence type="predicted"/>
<keyword evidence="4" id="KW-1133">Transmembrane helix</keyword>
<evidence type="ECO:0000256" key="2">
    <source>
        <dbReference type="ARBA" id="ARBA00022679"/>
    </source>
</evidence>
<accession>A0A1G8JJE7</accession>
<evidence type="ECO:0000313" key="7">
    <source>
        <dbReference type="Proteomes" id="UP000199340"/>
    </source>
</evidence>
<dbReference type="PANTHER" id="PTHR10434">
    <property type="entry name" value="1-ACYL-SN-GLYCEROL-3-PHOSPHATE ACYLTRANSFERASE"/>
    <property type="match status" value="1"/>
</dbReference>
<dbReference type="RefSeq" id="WP_090027389.1">
    <property type="nucleotide sequence ID" value="NZ_FNEB01000002.1"/>
</dbReference>
<name>A0A1G8JJE7_9RHOB</name>
<dbReference type="SMART" id="SM00563">
    <property type="entry name" value="PlsC"/>
    <property type="match status" value="1"/>
</dbReference>
<keyword evidence="4" id="KW-0472">Membrane</keyword>
<dbReference type="InterPro" id="IPR002123">
    <property type="entry name" value="Plipid/glycerol_acylTrfase"/>
</dbReference>
<reference evidence="6 7" key="1">
    <citation type="submission" date="2016-10" db="EMBL/GenBank/DDBJ databases">
        <authorList>
            <person name="de Groot N.N."/>
        </authorList>
    </citation>
    <scope>NUCLEOTIDE SEQUENCE [LARGE SCALE GENOMIC DNA]</scope>
    <source>
        <strain evidence="6 7">DSM 28010</strain>
    </source>
</reference>
<protein>
    <submittedName>
        <fullName evidence="6">1-acyl-sn-glycerol-3-phosphate acyltransferase</fullName>
    </submittedName>
</protein>
<feature type="transmembrane region" description="Helical" evidence="4">
    <location>
        <begin position="9"/>
        <end position="32"/>
    </location>
</feature>
<dbReference type="GO" id="GO:0003841">
    <property type="term" value="F:1-acylglycerol-3-phosphate O-acyltransferase activity"/>
    <property type="evidence" value="ECO:0007669"/>
    <property type="project" value="TreeGrafter"/>
</dbReference>
<evidence type="ECO:0000313" key="6">
    <source>
        <dbReference type="EMBL" id="SDI31262.1"/>
    </source>
</evidence>
<dbReference type="OrthoDB" id="5290997at2"/>